<name>A0A811S365_9POAL</name>
<feature type="compositionally biased region" description="Basic and acidic residues" evidence="1">
    <location>
        <begin position="373"/>
        <end position="385"/>
    </location>
</feature>
<feature type="region of interest" description="Disordered" evidence="1">
    <location>
        <begin position="809"/>
        <end position="845"/>
    </location>
</feature>
<protein>
    <recommendedName>
        <fullName evidence="4">ARM repeat superfamily protein</fullName>
    </recommendedName>
</protein>
<dbReference type="InterPro" id="IPR055296">
    <property type="entry name" value="SRL2-like"/>
</dbReference>
<dbReference type="Proteomes" id="UP000604825">
    <property type="component" value="Unassembled WGS sequence"/>
</dbReference>
<dbReference type="EMBL" id="CAJGYO010000018">
    <property type="protein sequence ID" value="CAD6335514.1"/>
    <property type="molecule type" value="Genomic_DNA"/>
</dbReference>
<feature type="compositionally biased region" description="Polar residues" evidence="1">
    <location>
        <begin position="394"/>
        <end position="404"/>
    </location>
</feature>
<dbReference type="SUPFAM" id="SSF48371">
    <property type="entry name" value="ARM repeat"/>
    <property type="match status" value="1"/>
</dbReference>
<dbReference type="OrthoDB" id="19232at2759"/>
<sequence length="868" mass="95324">MPVKRYKKILAEIFPKTQDEEPNERRIGKLCEYASKNPLRVPKITVYLEQHIYRDLRSEQYGFAKVVMLIYRRLSVSCREQMPLFASSLLSIVHTLLDQKRQDDLRIVGCETLFDFAVNQVDGTYQFNLEGLVPRLCEIAQEVGEDERATALRAAALQSLSAMVWFMGELSHISSEFDNVVQVVLENYKPQKMQNDDQSTNDADNQLVQEGQNAEHPPSPFIITQAPSWENIVNVKGGVNLPVTDAGPVLDMMAVMLENIASTPVVARSTAAAVYRTAQIIASVPNLQYQNKVFPEALFHQLLLTMIHPDHEARVAAHRIFAIVLVPSSVSPSIQASPSGQAKKHDMQRTLSRAVSVFSSSAAIFDKMKKDKYSENSQGESKDNSLHSVGEGTGQSKSQNLHVSQSRRRSMKVPNFSMKRGPSIAMRAPSVAIRAPSISLRGPSIASRAPSMSVKEDQSSSNKSDEETESVLVKLSTRQITLLLSSIWAQATSPENTPANYEAIAHTYSLLLLFSGSKASTFEALTQSFQVAFSLRSYSLTEADSLQPCRRRSLFTLSTAMIIFSSRAYNVLPLIPICKQMINDRAADPFLHLVDESRLTAVKDSSDDPSKIYGSPEDNSNALKSLSEIELSESQSRECIVSTIMNNIANMLDAELHNVRSQLLSDFTPDDMCPTSTQFFEVHVDNSSSGSHETGHHQEGLLIDLGNDHDAFGEASESTEASASSVPASDLLSIDQLLETVGAEPAPQAGVVSADIGFKDMTSHCEALTIGKQQKMSAFMSFQQSVQAAGLPSSQPNQMELDLFQDPQLPQAGAHSTNPFADDSLQGYPQYMNGPNGDNAQPGQDFQQQSLKLPAASPYDNFLRAAGC</sequence>
<dbReference type="InterPro" id="IPR016024">
    <property type="entry name" value="ARM-type_fold"/>
</dbReference>
<dbReference type="InterPro" id="IPR049152">
    <property type="entry name" value="EFR3-like_ARM"/>
</dbReference>
<dbReference type="Pfam" id="PF21052">
    <property type="entry name" value="EFR3_ARM"/>
    <property type="match status" value="1"/>
</dbReference>
<accession>A0A811S365</accession>
<evidence type="ECO:0000313" key="3">
    <source>
        <dbReference type="Proteomes" id="UP000604825"/>
    </source>
</evidence>
<feature type="compositionally biased region" description="Polar residues" evidence="1">
    <location>
        <begin position="836"/>
        <end position="845"/>
    </location>
</feature>
<dbReference type="PANTHER" id="PTHR46087:SF4">
    <property type="entry name" value="OS07G0205900 PROTEIN"/>
    <property type="match status" value="1"/>
</dbReference>
<reference evidence="2" key="1">
    <citation type="submission" date="2020-10" db="EMBL/GenBank/DDBJ databases">
        <authorList>
            <person name="Han B."/>
            <person name="Lu T."/>
            <person name="Zhao Q."/>
            <person name="Huang X."/>
            <person name="Zhao Y."/>
        </authorList>
    </citation>
    <scope>NUCLEOTIDE SEQUENCE</scope>
</reference>
<feature type="region of interest" description="Disordered" evidence="1">
    <location>
        <begin position="373"/>
        <end position="421"/>
    </location>
</feature>
<evidence type="ECO:0008006" key="4">
    <source>
        <dbReference type="Google" id="ProtNLM"/>
    </source>
</evidence>
<dbReference type="AlphaFoldDB" id="A0A811S365"/>
<gene>
    <name evidence="2" type="ORF">NCGR_LOCUS59612</name>
</gene>
<feature type="region of interest" description="Disordered" evidence="1">
    <location>
        <begin position="442"/>
        <end position="470"/>
    </location>
</feature>
<evidence type="ECO:0000313" key="2">
    <source>
        <dbReference type="EMBL" id="CAD6335514.1"/>
    </source>
</evidence>
<evidence type="ECO:0000256" key="1">
    <source>
        <dbReference type="SAM" id="MobiDB-lite"/>
    </source>
</evidence>
<keyword evidence="3" id="KW-1185">Reference proteome</keyword>
<comment type="caution">
    <text evidence="2">The sequence shown here is derived from an EMBL/GenBank/DDBJ whole genome shotgun (WGS) entry which is preliminary data.</text>
</comment>
<organism evidence="2 3">
    <name type="scientific">Miscanthus lutarioriparius</name>
    <dbReference type="NCBI Taxonomy" id="422564"/>
    <lineage>
        <taxon>Eukaryota</taxon>
        <taxon>Viridiplantae</taxon>
        <taxon>Streptophyta</taxon>
        <taxon>Embryophyta</taxon>
        <taxon>Tracheophyta</taxon>
        <taxon>Spermatophyta</taxon>
        <taxon>Magnoliopsida</taxon>
        <taxon>Liliopsida</taxon>
        <taxon>Poales</taxon>
        <taxon>Poaceae</taxon>
        <taxon>PACMAD clade</taxon>
        <taxon>Panicoideae</taxon>
        <taxon>Andropogonodae</taxon>
        <taxon>Andropogoneae</taxon>
        <taxon>Saccharinae</taxon>
        <taxon>Miscanthus</taxon>
    </lineage>
</organism>
<proteinExistence type="predicted"/>
<dbReference type="PANTHER" id="PTHR46087">
    <property type="entry name" value="PUTATIVE, EXPRESSED-RELATED"/>
    <property type="match status" value="1"/>
</dbReference>